<accession>A0A2I8F499</accession>
<name>A0A2I8F499_9BURK</name>
<dbReference type="EMBL" id="CP026114">
    <property type="protein sequence ID" value="AUT66371.1"/>
    <property type="molecule type" value="Genomic_DNA"/>
</dbReference>
<reference evidence="1 2" key="1">
    <citation type="submission" date="2018-01" db="EMBL/GenBank/DDBJ databases">
        <title>Species boundaries and ecological features among Paraburkholderia terrae DSMZ17804T, P. hospita DSMZ17164T and P. caribensis DSMZ13236T.</title>
        <authorList>
            <person name="Pratama A.A."/>
        </authorList>
    </citation>
    <scope>NUCLEOTIDE SEQUENCE [LARGE SCALE GENOMIC DNA]</scope>
    <source>
        <strain evidence="1 2">DSM 17804</strain>
    </source>
</reference>
<gene>
    <name evidence="1" type="ORF">C2L65_42435</name>
</gene>
<proteinExistence type="predicted"/>
<dbReference type="AlphaFoldDB" id="A0A2I8F499"/>
<dbReference type="KEGG" id="pter:C2L65_42435"/>
<organism evidence="1 2">
    <name type="scientific">Paraburkholderia terrae</name>
    <dbReference type="NCBI Taxonomy" id="311230"/>
    <lineage>
        <taxon>Bacteria</taxon>
        <taxon>Pseudomonadati</taxon>
        <taxon>Pseudomonadota</taxon>
        <taxon>Betaproteobacteria</taxon>
        <taxon>Burkholderiales</taxon>
        <taxon>Burkholderiaceae</taxon>
        <taxon>Paraburkholderia</taxon>
    </lineage>
</organism>
<dbReference type="Proteomes" id="UP000243502">
    <property type="component" value="Chromosome 4"/>
</dbReference>
<protein>
    <submittedName>
        <fullName evidence="1">Uncharacterized protein</fullName>
    </submittedName>
</protein>
<evidence type="ECO:0000313" key="1">
    <source>
        <dbReference type="EMBL" id="AUT66371.1"/>
    </source>
</evidence>
<evidence type="ECO:0000313" key="2">
    <source>
        <dbReference type="Proteomes" id="UP000243502"/>
    </source>
</evidence>
<sequence length="74" mass="8308">MELWIQPCAPCADLYGRPSSVDPHDTLTLIGASAVKDAQLEQRYSCTRCCAAFARIFRGEPRKQIWMLLNAGQH</sequence>